<gene>
    <name evidence="4" type="ORF">BRAA05T21470Z</name>
    <name evidence="2" type="ORF">BRAPAZ1V2_A05P31560.2</name>
    <name evidence="3" type="ORF">BRARA_E01972</name>
</gene>
<keyword evidence="6" id="KW-1185">Reference proteome</keyword>
<dbReference type="InterPro" id="IPR013187">
    <property type="entry name" value="F-box-assoc_dom_typ3"/>
</dbReference>
<dbReference type="Proteomes" id="UP000264353">
    <property type="component" value="Chromosome A5"/>
</dbReference>
<evidence type="ECO:0000313" key="7">
    <source>
        <dbReference type="Proteomes" id="UP000264353"/>
    </source>
</evidence>
<dbReference type="PROSITE" id="PS50181">
    <property type="entry name" value="FBOX"/>
    <property type="match status" value="1"/>
</dbReference>
<evidence type="ECO:0000259" key="1">
    <source>
        <dbReference type="PROSITE" id="PS50181"/>
    </source>
</evidence>
<dbReference type="SUPFAM" id="SSF81383">
    <property type="entry name" value="F-box domain"/>
    <property type="match status" value="1"/>
</dbReference>
<proteinExistence type="predicted"/>
<dbReference type="EnsemblPlants" id="Bra033908.1">
    <property type="protein sequence ID" value="Bra033908.1-P"/>
    <property type="gene ID" value="Bra033908"/>
</dbReference>
<dbReference type="PANTHER" id="PTHR31111:SF114">
    <property type="entry name" value="F-BOX ASSOCIATED UBIQUITINATION EFFECTOR FAMILY PROTEIN-RELATED"/>
    <property type="match status" value="1"/>
</dbReference>
<dbReference type="OMA" id="PHYPERE"/>
<dbReference type="CDD" id="cd22157">
    <property type="entry name" value="F-box_AtFBW1-like"/>
    <property type="match status" value="1"/>
</dbReference>
<dbReference type="Proteomes" id="UP000011750">
    <property type="component" value="Chromosome A05"/>
</dbReference>
<dbReference type="EMBL" id="CM010632">
    <property type="protein sequence ID" value="RID62935.1"/>
    <property type="molecule type" value="Genomic_DNA"/>
</dbReference>
<dbReference type="Pfam" id="PF00646">
    <property type="entry name" value="F-box"/>
    <property type="match status" value="1"/>
</dbReference>
<evidence type="ECO:0000313" key="2">
    <source>
        <dbReference type="EMBL" id="CAG7876635.1"/>
    </source>
</evidence>
<name>A0A397ZBN9_BRACM</name>
<dbReference type="eggNOG" id="ENOG502SNHU">
    <property type="taxonomic scope" value="Eukaryota"/>
</dbReference>
<feature type="domain" description="F-box" evidence="1">
    <location>
        <begin position="17"/>
        <end position="66"/>
    </location>
</feature>
<accession>A0A397ZBN9</accession>
<dbReference type="STRING" id="51351.M4EYL6"/>
<dbReference type="EMBL" id="LR031570">
    <property type="protein sequence ID" value="VDC71756.1"/>
    <property type="molecule type" value="Genomic_DNA"/>
</dbReference>
<evidence type="ECO:0000313" key="6">
    <source>
        <dbReference type="Proteomes" id="UP000011750"/>
    </source>
</evidence>
<dbReference type="PANTHER" id="PTHR31111">
    <property type="entry name" value="BNAA05G37150D PROTEIN-RELATED"/>
    <property type="match status" value="1"/>
</dbReference>
<organism evidence="3 7">
    <name type="scientific">Brassica campestris</name>
    <name type="common">Field mustard</name>
    <dbReference type="NCBI Taxonomy" id="3711"/>
    <lineage>
        <taxon>Eukaryota</taxon>
        <taxon>Viridiplantae</taxon>
        <taxon>Streptophyta</taxon>
        <taxon>Embryophyta</taxon>
        <taxon>Tracheophyta</taxon>
        <taxon>Spermatophyta</taxon>
        <taxon>Magnoliopsida</taxon>
        <taxon>eudicotyledons</taxon>
        <taxon>Gunneridae</taxon>
        <taxon>Pentapetalae</taxon>
        <taxon>rosids</taxon>
        <taxon>malvids</taxon>
        <taxon>Brassicales</taxon>
        <taxon>Brassicaceae</taxon>
        <taxon>Brassiceae</taxon>
        <taxon>Brassica</taxon>
    </lineage>
</organism>
<reference evidence="5" key="5">
    <citation type="submission" date="2023-03" db="UniProtKB">
        <authorList>
            <consortium name="EnsemblPlants"/>
        </authorList>
    </citation>
    <scope>IDENTIFICATION</scope>
    <source>
        <strain evidence="5">cv. Chiifu-401-42</strain>
    </source>
</reference>
<reference evidence="3 7" key="3">
    <citation type="submission" date="2018-06" db="EMBL/GenBank/DDBJ databases">
        <title>WGS assembly of Brassica rapa FPsc.</title>
        <authorList>
            <person name="Bowman J."/>
            <person name="Kohchi T."/>
            <person name="Yamato K."/>
            <person name="Jenkins J."/>
            <person name="Shu S."/>
            <person name="Ishizaki K."/>
            <person name="Yamaoka S."/>
            <person name="Nishihama R."/>
            <person name="Nakamura Y."/>
            <person name="Berger F."/>
            <person name="Adam C."/>
            <person name="Aki S."/>
            <person name="Althoff F."/>
            <person name="Araki T."/>
            <person name="Arteaga-Vazquez M."/>
            <person name="Balasubrmanian S."/>
            <person name="Bauer D."/>
            <person name="Boehm C."/>
            <person name="Briginshaw L."/>
            <person name="Caballero-Perez J."/>
            <person name="Catarino B."/>
            <person name="Chen F."/>
            <person name="Chiyoda S."/>
            <person name="Chovatia M."/>
            <person name="Davies K."/>
            <person name="Delmans M."/>
            <person name="Demura T."/>
            <person name="Dierschke T."/>
            <person name="Dolan L."/>
            <person name="Dorantes-Acosta A."/>
            <person name="Eklund D."/>
            <person name="Florent S."/>
            <person name="Flores-Sandoval E."/>
            <person name="Fujiyama A."/>
            <person name="Fukuzawa H."/>
            <person name="Galik B."/>
            <person name="Grimanelli D."/>
            <person name="Grimwood J."/>
            <person name="Grossniklaus U."/>
            <person name="Hamada T."/>
            <person name="Haseloff J."/>
            <person name="Hetherington A."/>
            <person name="Higo A."/>
            <person name="Hirakawa Y."/>
            <person name="Hundley H."/>
            <person name="Ikeda Y."/>
            <person name="Inoue K."/>
            <person name="Inoue S."/>
            <person name="Ishida S."/>
            <person name="Jia Q."/>
            <person name="Kakita M."/>
            <person name="Kanazawa T."/>
            <person name="Kawai Y."/>
            <person name="Kawashima T."/>
            <person name="Kennedy M."/>
            <person name="Kinose K."/>
            <person name="Kinoshita T."/>
            <person name="Kohara Y."/>
            <person name="Koide E."/>
            <person name="Komatsu K."/>
            <person name="Kopischke S."/>
            <person name="Kubo M."/>
            <person name="Kyozuka J."/>
            <person name="Lagercrantz U."/>
            <person name="Lin S."/>
            <person name="Lindquist E."/>
            <person name="Lipzen A."/>
            <person name="Lu C."/>
            <person name="Luna E."/>
            <person name="Martienssen R."/>
            <person name="Minamino N."/>
            <person name="Mizutani M."/>
            <person name="Mizutani M."/>
            <person name="Mochizuki N."/>
            <person name="Monte I."/>
            <person name="Mosher R."/>
            <person name="Nagasaki H."/>
            <person name="Nakagami H."/>
            <person name="Naramoto S."/>
            <person name="Nishitani K."/>
            <person name="Ohtani M."/>
            <person name="Okamoto T."/>
            <person name="Okumura M."/>
            <person name="Phillips J."/>
            <person name="Pollak B."/>
            <person name="Reinders A."/>
            <person name="Roevekamp M."/>
            <person name="Sano R."/>
            <person name="Sawa S."/>
            <person name="Schmid M."/>
            <person name="Shirakawa M."/>
            <person name="Solano R."/>
            <person name="Spunde A."/>
            <person name="Suetsugu N."/>
            <person name="Sugano S."/>
            <person name="Sugiyama A."/>
            <person name="Sun R."/>
            <person name="Suzuki Y."/>
            <person name="Takenaka M."/>
            <person name="Takezawa D."/>
            <person name="Tomogane H."/>
            <person name="Tsuzuki M."/>
            <person name="Ueda T."/>
            <person name="Umeda M."/>
            <person name="Ward J."/>
            <person name="Watanabe Y."/>
            <person name="Yazaki K."/>
            <person name="Yokoyama R."/>
            <person name="Yoshitake Y."/>
            <person name="Yotsui I."/>
            <person name="Zachgo S."/>
            <person name="Schmutz J."/>
        </authorList>
    </citation>
    <scope>NUCLEOTIDE SEQUENCE [LARGE SCALE GENOMIC DNA]</scope>
    <source>
        <strain evidence="7">cv. B-3</strain>
    </source>
</reference>
<evidence type="ECO:0000313" key="8">
    <source>
        <dbReference type="Proteomes" id="UP000694005"/>
    </source>
</evidence>
<dbReference type="OrthoDB" id="687122at2759"/>
<dbReference type="InterPro" id="IPR017451">
    <property type="entry name" value="F-box-assoc_interact_dom"/>
</dbReference>
<dbReference type="Pfam" id="PF08268">
    <property type="entry name" value="FBA_3"/>
    <property type="match status" value="1"/>
</dbReference>
<dbReference type="InterPro" id="IPR001810">
    <property type="entry name" value="F-box_dom"/>
</dbReference>
<reference evidence="2 8" key="4">
    <citation type="submission" date="2021-07" db="EMBL/GenBank/DDBJ databases">
        <authorList>
            <consortium name="Genoscope - CEA"/>
            <person name="William W."/>
        </authorList>
    </citation>
    <scope>NUCLEOTIDE SEQUENCE [LARGE SCALE GENOMIC DNA]</scope>
</reference>
<evidence type="ECO:0000313" key="3">
    <source>
        <dbReference type="EMBL" id="RID62935.1"/>
    </source>
</evidence>
<evidence type="ECO:0000313" key="5">
    <source>
        <dbReference type="EnsemblPlants" id="Bra033908.1-P"/>
    </source>
</evidence>
<dbReference type="HOGENOM" id="CLU_027176_8_1_1"/>
<dbReference type="EMBL" id="LS974621">
    <property type="protein sequence ID" value="CAG7876635.1"/>
    <property type="molecule type" value="Genomic_DNA"/>
</dbReference>
<dbReference type="Gramene" id="Bra033908.1">
    <property type="protein sequence ID" value="Bra033908.1-P"/>
    <property type="gene ID" value="Bra033908"/>
</dbReference>
<dbReference type="Gramene" id="A05p31560.2_BraZ1">
    <property type="protein sequence ID" value="A05p31560.2_BraZ1.CDS.1"/>
    <property type="gene ID" value="A05g31560.2_BraZ1"/>
</dbReference>
<sequence length="386" mass="43919">MDGPGNSRLKIVSLDTELSIETIPNELIIEILSRVPAKSIATCRRVLKEWKSLLLTPAFTDSFLTISSAQPRILLTFKCSGKWHFCTAPQPQHLDEELSVVEADYHMRLNGGSGPESCLSVQGFTCLIDRPKIMGKYERVPVICNPSTGQHLTLPKVKAKNSDLRTFFGYDPIKKQFKVLCMTVTNYRKQVNSKEHQVLTKGKGRLSWRKIICLFPHYPERERDGICINGILYYIARSDKTCLIASFDVGSEEFRLINMPEGSNLTYISALVNFKGKLCAVVVYSGSHGELWVLDDTQKEKWSKHSFDSPNTDFEEVKSTWATDTGEIAWVLSRWKNPFHVFFYNLDSKCVRRVEIKGIDDKVLLGKDRVIQHLSVTSYVENVMIL</sequence>
<evidence type="ECO:0000313" key="4">
    <source>
        <dbReference type="EMBL" id="VDC71756.1"/>
    </source>
</evidence>
<protein>
    <recommendedName>
        <fullName evidence="1">F-box domain-containing protein</fullName>
    </recommendedName>
</protein>
<dbReference type="Gene3D" id="1.20.1280.50">
    <property type="match status" value="1"/>
</dbReference>
<accession>M4EYL6</accession>
<dbReference type="Proteomes" id="UP000694005">
    <property type="component" value="Chromosome A05"/>
</dbReference>
<dbReference type="InterPro" id="IPR036047">
    <property type="entry name" value="F-box-like_dom_sf"/>
</dbReference>
<reference evidence="6" key="1">
    <citation type="journal article" date="2011" name="Nat. Genet.">
        <title>The genome of the mesopolyploid crop species Brassica rapa.</title>
        <authorList>
            <consortium name="Brassica rapa Genome Sequencing Project Consortium"/>
            <person name="Wang X."/>
            <person name="Wang H."/>
            <person name="Wang J."/>
            <person name="Sun R."/>
            <person name="Wu J."/>
            <person name="Liu S."/>
            <person name="Bai Y."/>
            <person name="Mun J.H."/>
            <person name="Bancroft I."/>
            <person name="Cheng F."/>
            <person name="Huang S."/>
            <person name="Li X."/>
            <person name="Hua W."/>
            <person name="Wang J."/>
            <person name="Wang X."/>
            <person name="Freeling M."/>
            <person name="Pires J.C."/>
            <person name="Paterson A.H."/>
            <person name="Chalhoub B."/>
            <person name="Wang B."/>
            <person name="Hayward A."/>
            <person name="Sharpe A.G."/>
            <person name="Park B.S."/>
            <person name="Weisshaar B."/>
            <person name="Liu B."/>
            <person name="Li B."/>
            <person name="Liu B."/>
            <person name="Tong C."/>
            <person name="Song C."/>
            <person name="Duran C."/>
            <person name="Peng C."/>
            <person name="Geng C."/>
            <person name="Koh C."/>
            <person name="Lin C."/>
            <person name="Edwards D."/>
            <person name="Mu D."/>
            <person name="Shen D."/>
            <person name="Soumpourou E."/>
            <person name="Li F."/>
            <person name="Fraser F."/>
            <person name="Conant G."/>
            <person name="Lassalle G."/>
            <person name="King G.J."/>
            <person name="Bonnema G."/>
            <person name="Tang H."/>
            <person name="Wang H."/>
            <person name="Belcram H."/>
            <person name="Zhou H."/>
            <person name="Hirakawa H."/>
            <person name="Abe H."/>
            <person name="Guo H."/>
            <person name="Wang H."/>
            <person name="Jin H."/>
            <person name="Parkin I.A."/>
            <person name="Batley J."/>
            <person name="Kim J.S."/>
            <person name="Just J."/>
            <person name="Li J."/>
            <person name="Xu J."/>
            <person name="Deng J."/>
            <person name="Kim J.A."/>
            <person name="Li J."/>
            <person name="Yu J."/>
            <person name="Meng J."/>
            <person name="Wang J."/>
            <person name="Min J."/>
            <person name="Poulain J."/>
            <person name="Wang J."/>
            <person name="Hatakeyama K."/>
            <person name="Wu K."/>
            <person name="Wang L."/>
            <person name="Fang L."/>
            <person name="Trick M."/>
            <person name="Links M.G."/>
            <person name="Zhao M."/>
            <person name="Jin M."/>
            <person name="Ramchiary N."/>
            <person name="Drou N."/>
            <person name="Berkman P.J."/>
            <person name="Cai Q."/>
            <person name="Huang Q."/>
            <person name="Li R."/>
            <person name="Tabata S."/>
            <person name="Cheng S."/>
            <person name="Zhang S."/>
            <person name="Zhang S."/>
            <person name="Huang S."/>
            <person name="Sato S."/>
            <person name="Sun S."/>
            <person name="Kwon S.J."/>
            <person name="Choi S.R."/>
            <person name="Lee T.H."/>
            <person name="Fan W."/>
            <person name="Zhao X."/>
            <person name="Tan X."/>
            <person name="Xu X."/>
            <person name="Wang Y."/>
            <person name="Qiu Y."/>
            <person name="Yin Y."/>
            <person name="Li Y."/>
            <person name="Du Y."/>
            <person name="Liao Y."/>
            <person name="Lim Y."/>
            <person name="Narusaka Y."/>
            <person name="Wang Y."/>
            <person name="Wang Z."/>
            <person name="Li Z."/>
            <person name="Wang Z."/>
            <person name="Xiong Z."/>
            <person name="Zhang Z."/>
        </authorList>
    </citation>
    <scope>NUCLEOTIDE SEQUENCE [LARGE SCALE GENOMIC DNA]</scope>
    <source>
        <strain evidence="6">cv. Chiifu-401-42</strain>
    </source>
</reference>
<dbReference type="NCBIfam" id="TIGR01640">
    <property type="entry name" value="F_box_assoc_1"/>
    <property type="match status" value="1"/>
</dbReference>
<dbReference type="AlphaFoldDB" id="A0A397ZBN9"/>
<reference evidence="6" key="2">
    <citation type="journal article" date="2018" name="Hortic Res">
        <title>Improved Brassica rapa reference genome by single-molecule sequencing and chromosome conformation capture technologies.</title>
        <authorList>
            <person name="Zhang L."/>
            <person name="Cai X."/>
            <person name="Wu J."/>
            <person name="Liu M."/>
            <person name="Grob S."/>
            <person name="Cheng F."/>
            <person name="Liang J."/>
            <person name="Cai C."/>
            <person name="Liu Z."/>
            <person name="Liu B."/>
            <person name="Wang F."/>
            <person name="Li S."/>
            <person name="Liu F."/>
            <person name="Li X."/>
            <person name="Cheng L."/>
            <person name="Yang W."/>
            <person name="Li M.H."/>
            <person name="Grossniklaus U."/>
            <person name="Zheng H."/>
            <person name="Wang X."/>
        </authorList>
    </citation>
    <scope>NUCLEOTIDE SEQUENCE [LARGE SCALE GENOMIC DNA]</scope>
    <source>
        <strain evidence="6">cv. Chiifu-401-42</strain>
    </source>
</reference>